<keyword evidence="1" id="KW-0472">Membrane</keyword>
<evidence type="ECO:0000256" key="1">
    <source>
        <dbReference type="SAM" id="Phobius"/>
    </source>
</evidence>
<dbReference type="RefSeq" id="WP_106988176.1">
    <property type="nucleotide sequence ID" value="NZ_DAWBWI010000148.1"/>
</dbReference>
<proteinExistence type="predicted"/>
<dbReference type="AlphaFoldDB" id="A0A2T3FXP3"/>
<organism evidence="2 3">
    <name type="scientific">Faecalibacillus faecis</name>
    <dbReference type="NCBI Taxonomy" id="1982628"/>
    <lineage>
        <taxon>Bacteria</taxon>
        <taxon>Bacillati</taxon>
        <taxon>Bacillota</taxon>
        <taxon>Erysipelotrichia</taxon>
        <taxon>Erysipelotrichales</taxon>
        <taxon>Coprobacillaceae</taxon>
        <taxon>Faecalibacillus</taxon>
    </lineage>
</organism>
<dbReference type="Proteomes" id="UP000241201">
    <property type="component" value="Unassembled WGS sequence"/>
</dbReference>
<feature type="transmembrane region" description="Helical" evidence="1">
    <location>
        <begin position="86"/>
        <end position="110"/>
    </location>
</feature>
<comment type="caution">
    <text evidence="2">The sequence shown here is derived from an EMBL/GenBank/DDBJ whole genome shotgun (WGS) entry which is preliminary data.</text>
</comment>
<sequence>MKVFKEIIAYFSHMNNKRRTLVWYIISLSIVLIEYLINSRLDKLVYFHPFISIVINIVLLIDLFFIPITFIAIDILKAQKNSIIKFFQIILSGIGIGLLSFAVIFVYSFFNKSSFNIDSVSIDFRSDKIYVENVVWLEDSHHVDVYQIENAFFVRWIDSYKL</sequence>
<reference evidence="3" key="1">
    <citation type="submission" date="2018-03" db="EMBL/GenBank/DDBJ databases">
        <title>Lachnoclostridium SNUG30370 gen.nov., sp.nov., isolated from human faeces.</title>
        <authorList>
            <person name="Seo B."/>
            <person name="Jeon K."/>
            <person name="Ko G."/>
        </authorList>
    </citation>
    <scope>NUCLEOTIDE SEQUENCE [LARGE SCALE GENOMIC DNA]</scope>
    <source>
        <strain evidence="3">SNUG30370</strain>
    </source>
</reference>
<feature type="transmembrane region" description="Helical" evidence="1">
    <location>
        <begin position="21"/>
        <end position="38"/>
    </location>
</feature>
<keyword evidence="1" id="KW-0812">Transmembrane</keyword>
<dbReference type="GeneID" id="77471099"/>
<evidence type="ECO:0000313" key="2">
    <source>
        <dbReference type="EMBL" id="PST40065.1"/>
    </source>
</evidence>
<evidence type="ECO:0000313" key="3">
    <source>
        <dbReference type="Proteomes" id="UP000241201"/>
    </source>
</evidence>
<keyword evidence="1" id="KW-1133">Transmembrane helix</keyword>
<keyword evidence="3" id="KW-1185">Reference proteome</keyword>
<name>A0A2T3FXP3_9FIRM</name>
<dbReference type="EMBL" id="PYLP01000009">
    <property type="protein sequence ID" value="PST40065.1"/>
    <property type="molecule type" value="Genomic_DNA"/>
</dbReference>
<protein>
    <submittedName>
        <fullName evidence="2">Uncharacterized protein</fullName>
    </submittedName>
</protein>
<accession>A0A2T3FXP3</accession>
<gene>
    <name evidence="2" type="ORF">C7U55_08355</name>
</gene>
<feature type="transmembrane region" description="Helical" evidence="1">
    <location>
        <begin position="50"/>
        <end position="74"/>
    </location>
</feature>